<protein>
    <submittedName>
        <fullName evidence="2">Uncharacterized protein</fullName>
    </submittedName>
</protein>
<keyword evidence="3" id="KW-1185">Reference proteome</keyword>
<name>W3XAU1_PESFW</name>
<evidence type="ECO:0000313" key="2">
    <source>
        <dbReference type="EMBL" id="ETS82557.1"/>
    </source>
</evidence>
<feature type="region of interest" description="Disordered" evidence="1">
    <location>
        <begin position="175"/>
        <end position="223"/>
    </location>
</feature>
<evidence type="ECO:0000313" key="3">
    <source>
        <dbReference type="Proteomes" id="UP000030651"/>
    </source>
</evidence>
<feature type="region of interest" description="Disordered" evidence="1">
    <location>
        <begin position="21"/>
        <end position="46"/>
    </location>
</feature>
<dbReference type="GeneID" id="19269446"/>
<dbReference type="OrthoDB" id="2118965at2759"/>
<dbReference type="KEGG" id="pfy:PFICI_04433"/>
<reference evidence="3" key="1">
    <citation type="journal article" date="2015" name="BMC Genomics">
        <title>Genomic and transcriptomic analysis of the endophytic fungus Pestalotiopsis fici reveals its lifestyle and high potential for synthesis of natural products.</title>
        <authorList>
            <person name="Wang X."/>
            <person name="Zhang X."/>
            <person name="Liu L."/>
            <person name="Xiang M."/>
            <person name="Wang W."/>
            <person name="Sun X."/>
            <person name="Che Y."/>
            <person name="Guo L."/>
            <person name="Liu G."/>
            <person name="Guo L."/>
            <person name="Wang C."/>
            <person name="Yin W.B."/>
            <person name="Stadler M."/>
            <person name="Zhang X."/>
            <person name="Liu X."/>
        </authorList>
    </citation>
    <scope>NUCLEOTIDE SEQUENCE [LARGE SCALE GENOMIC DNA]</scope>
    <source>
        <strain evidence="3">W106-1 / CGMCC3.15140</strain>
    </source>
</reference>
<evidence type="ECO:0000256" key="1">
    <source>
        <dbReference type="SAM" id="MobiDB-lite"/>
    </source>
</evidence>
<proteinExistence type="predicted"/>
<dbReference type="PANTHER" id="PTHR38703">
    <property type="entry name" value="CHROMOSOME 8, WHOLE GENOME SHOTGUN SEQUENCE"/>
    <property type="match status" value="1"/>
</dbReference>
<dbReference type="EMBL" id="KI912111">
    <property type="protein sequence ID" value="ETS82557.1"/>
    <property type="molecule type" value="Genomic_DNA"/>
</dbReference>
<feature type="compositionally biased region" description="Basic and acidic residues" evidence="1">
    <location>
        <begin position="203"/>
        <end position="223"/>
    </location>
</feature>
<accession>W3XAU1</accession>
<dbReference type="RefSeq" id="XP_007831205.1">
    <property type="nucleotide sequence ID" value="XM_007833014.1"/>
</dbReference>
<dbReference type="AlphaFoldDB" id="W3XAU1"/>
<gene>
    <name evidence="2" type="ORF">PFICI_04433</name>
</gene>
<feature type="compositionally biased region" description="Polar residues" evidence="1">
    <location>
        <begin position="192"/>
        <end position="201"/>
    </location>
</feature>
<dbReference type="Proteomes" id="UP000030651">
    <property type="component" value="Unassembled WGS sequence"/>
</dbReference>
<dbReference type="HOGENOM" id="CLU_1023215_0_0_1"/>
<sequence length="223" mass="24703">MASTLPEGALNKIVDSVKSLITPAKGTDTTKSAQSTSPAGTEKVPMTNTEQTLHMEEAAPVEHETVKRVEHEVVETIVNKDVHQDHYHRTVQPIKERVVLPTKHIYIETGSDREYDHRDVAATAEGSQRDAHRYPDEGRVEEPRRAGMVAPNQDAEGYVEERVRHVVTNETIIPPPIETTQHVHKTRHLAPGQQSATNTSKPGLDRSQEKSASPKDVDASEAH</sequence>
<feature type="compositionally biased region" description="Polar residues" evidence="1">
    <location>
        <begin position="27"/>
        <end position="39"/>
    </location>
</feature>
<organism evidence="2 3">
    <name type="scientific">Pestalotiopsis fici (strain W106-1 / CGMCC3.15140)</name>
    <dbReference type="NCBI Taxonomy" id="1229662"/>
    <lineage>
        <taxon>Eukaryota</taxon>
        <taxon>Fungi</taxon>
        <taxon>Dikarya</taxon>
        <taxon>Ascomycota</taxon>
        <taxon>Pezizomycotina</taxon>
        <taxon>Sordariomycetes</taxon>
        <taxon>Xylariomycetidae</taxon>
        <taxon>Amphisphaeriales</taxon>
        <taxon>Sporocadaceae</taxon>
        <taxon>Pestalotiopsis</taxon>
    </lineage>
</organism>
<dbReference type="InParanoid" id="W3XAU1"/>
<dbReference type="PANTHER" id="PTHR38703:SF1">
    <property type="entry name" value="ALLERGEN"/>
    <property type="match status" value="1"/>
</dbReference>